<dbReference type="FunFam" id="3.30.870.10:FF:000027">
    <property type="entry name" value="Phospholipase D"/>
    <property type="match status" value="1"/>
</dbReference>
<name>A0A0D6QSJ5_ARACU</name>
<dbReference type="GO" id="GO:0046470">
    <property type="term" value="P:phosphatidylcholine metabolic process"/>
    <property type="evidence" value="ECO:0007669"/>
    <property type="project" value="InterPro"/>
</dbReference>
<evidence type="ECO:0000256" key="10">
    <source>
        <dbReference type="ARBA" id="ARBA00023098"/>
    </source>
</evidence>
<evidence type="ECO:0000259" key="13">
    <source>
        <dbReference type="PROSITE" id="PS50035"/>
    </source>
</evidence>
<reference evidence="14" key="1">
    <citation type="submission" date="2015-03" db="EMBL/GenBank/DDBJ databases">
        <title>A transcriptome of Araucaria cunninghamii, an australian fine timber species.</title>
        <authorList>
            <person name="Jing Yi C.J.Y."/>
            <person name="Yin San L.Y.S."/>
            <person name="Abdul Karim S.S."/>
            <person name="Wan Azmi N.N."/>
            <person name="Hercus R.R."/>
            <person name="Croft L.L."/>
        </authorList>
    </citation>
    <scope>NUCLEOTIDE SEQUENCE</scope>
    <source>
        <strain evidence="14">MI0301</strain>
        <tissue evidence="14">Leaf</tissue>
    </source>
</reference>
<dbReference type="Gene3D" id="3.30.870.10">
    <property type="entry name" value="Endonuclease Chain A"/>
    <property type="match status" value="2"/>
</dbReference>
<evidence type="ECO:0000256" key="2">
    <source>
        <dbReference type="ARBA" id="ARBA00001913"/>
    </source>
</evidence>
<organism evidence="14">
    <name type="scientific">Araucaria cunninghamii</name>
    <name type="common">Hoop pine</name>
    <name type="synonym">Moreton Bay pine</name>
    <dbReference type="NCBI Taxonomy" id="56994"/>
    <lineage>
        <taxon>Eukaryota</taxon>
        <taxon>Viridiplantae</taxon>
        <taxon>Streptophyta</taxon>
        <taxon>Embryophyta</taxon>
        <taxon>Tracheophyta</taxon>
        <taxon>Spermatophyta</taxon>
        <taxon>Pinopsida</taxon>
        <taxon>Pinidae</taxon>
        <taxon>Conifers II</taxon>
        <taxon>Araucariales</taxon>
        <taxon>Araucariaceae</taxon>
        <taxon>Araucaria</taxon>
    </lineage>
</organism>
<dbReference type="Pfam" id="PF12357">
    <property type="entry name" value="PLD_C"/>
    <property type="match status" value="1"/>
</dbReference>
<dbReference type="PROSITE" id="PS50035">
    <property type="entry name" value="PLD"/>
    <property type="match status" value="2"/>
</dbReference>
<evidence type="ECO:0000256" key="7">
    <source>
        <dbReference type="ARBA" id="ARBA00022801"/>
    </source>
</evidence>
<evidence type="ECO:0000256" key="12">
    <source>
        <dbReference type="SAM" id="Phobius"/>
    </source>
</evidence>
<accession>A0A0D6QSJ5</accession>
<dbReference type="GO" id="GO:0009395">
    <property type="term" value="P:phospholipid catabolic process"/>
    <property type="evidence" value="ECO:0007669"/>
    <property type="project" value="TreeGrafter"/>
</dbReference>
<protein>
    <recommendedName>
        <fullName evidence="4 11">Phospholipase D</fullName>
        <ecNumber evidence="4 11">3.1.4.4</ecNumber>
    </recommendedName>
</protein>
<keyword evidence="7 11" id="KW-0378">Hydrolase</keyword>
<evidence type="ECO:0000256" key="11">
    <source>
        <dbReference type="PIRNR" id="PIRNR036470"/>
    </source>
</evidence>
<keyword evidence="10" id="KW-0443">Lipid metabolism</keyword>
<evidence type="ECO:0000256" key="4">
    <source>
        <dbReference type="ARBA" id="ARBA00012027"/>
    </source>
</evidence>
<evidence type="ECO:0000256" key="8">
    <source>
        <dbReference type="ARBA" id="ARBA00022837"/>
    </source>
</evidence>
<comment type="catalytic activity">
    <reaction evidence="1 11">
        <text>a 1,2-diacyl-sn-glycero-3-phosphocholine + H2O = a 1,2-diacyl-sn-glycero-3-phosphate + choline + H(+)</text>
        <dbReference type="Rhea" id="RHEA:14445"/>
        <dbReference type="ChEBI" id="CHEBI:15354"/>
        <dbReference type="ChEBI" id="CHEBI:15377"/>
        <dbReference type="ChEBI" id="CHEBI:15378"/>
        <dbReference type="ChEBI" id="CHEBI:57643"/>
        <dbReference type="ChEBI" id="CHEBI:58608"/>
        <dbReference type="EC" id="3.1.4.4"/>
    </reaction>
</comment>
<keyword evidence="8 11" id="KW-0106">Calcium</keyword>
<dbReference type="PANTHER" id="PTHR18896">
    <property type="entry name" value="PHOSPHOLIPASE D"/>
    <property type="match status" value="1"/>
</dbReference>
<keyword evidence="9 11" id="KW-0442">Lipid degradation</keyword>
<dbReference type="GO" id="GO:0004630">
    <property type="term" value="F:phospholipase D activity"/>
    <property type="evidence" value="ECO:0007669"/>
    <property type="project" value="UniProtKB-EC"/>
</dbReference>
<comment type="function">
    <text evidence="11">Hydrolyzes glycerol-phospholipids at the terminal phosphodiesteric bond.</text>
</comment>
<evidence type="ECO:0000256" key="5">
    <source>
        <dbReference type="ARBA" id="ARBA00022723"/>
    </source>
</evidence>
<evidence type="ECO:0000313" key="14">
    <source>
        <dbReference type="EMBL" id="JAG94502.1"/>
    </source>
</evidence>
<comment type="cofactor">
    <cofactor evidence="2 11">
        <name>Ca(2+)</name>
        <dbReference type="ChEBI" id="CHEBI:29108"/>
    </cofactor>
</comment>
<proteinExistence type="inferred from homology"/>
<dbReference type="PIRSF" id="PIRSF036470">
    <property type="entry name" value="PLD_plant"/>
    <property type="match status" value="1"/>
</dbReference>
<dbReference type="PANTHER" id="PTHR18896:SF65">
    <property type="entry name" value="PHOSPHOLIPASE D BETA 1"/>
    <property type="match status" value="1"/>
</dbReference>
<feature type="domain" description="PLD phosphodiesterase" evidence="13">
    <location>
        <begin position="245"/>
        <end position="280"/>
    </location>
</feature>
<dbReference type="InterPro" id="IPR015679">
    <property type="entry name" value="PLipase_D_fam"/>
</dbReference>
<dbReference type="FunFam" id="3.30.870.10:FF:000025">
    <property type="entry name" value="Phospholipase D delta"/>
    <property type="match status" value="1"/>
</dbReference>
<evidence type="ECO:0000256" key="1">
    <source>
        <dbReference type="ARBA" id="ARBA00000798"/>
    </source>
</evidence>
<dbReference type="InterPro" id="IPR024632">
    <property type="entry name" value="PLipase_D_C"/>
</dbReference>
<dbReference type="InterPro" id="IPR001736">
    <property type="entry name" value="PLipase_D/transphosphatidylase"/>
</dbReference>
<dbReference type="EC" id="3.1.4.4" evidence="4 11"/>
<feature type="domain" description="PLD phosphodiesterase" evidence="13">
    <location>
        <begin position="579"/>
        <end position="606"/>
    </location>
</feature>
<keyword evidence="6" id="KW-0677">Repeat</keyword>
<evidence type="ECO:0000256" key="6">
    <source>
        <dbReference type="ARBA" id="ARBA00022737"/>
    </source>
</evidence>
<dbReference type="GO" id="GO:0005509">
    <property type="term" value="F:calcium ion binding"/>
    <property type="evidence" value="ECO:0007669"/>
    <property type="project" value="InterPro"/>
</dbReference>
<dbReference type="InterPro" id="IPR011402">
    <property type="entry name" value="PLipase_D_pln"/>
</dbReference>
<comment type="similarity">
    <text evidence="3 11">Belongs to the phospholipase D family. C2-PLD subfamily.</text>
</comment>
<dbReference type="Pfam" id="PF00614">
    <property type="entry name" value="PLDc"/>
    <property type="match status" value="1"/>
</dbReference>
<keyword evidence="12" id="KW-0472">Membrane</keyword>
<keyword evidence="12" id="KW-1133">Transmembrane helix</keyword>
<feature type="transmembrane region" description="Helical" evidence="12">
    <location>
        <begin position="7"/>
        <end position="27"/>
    </location>
</feature>
<dbReference type="GO" id="GO:0005886">
    <property type="term" value="C:plasma membrane"/>
    <property type="evidence" value="ECO:0007669"/>
    <property type="project" value="TreeGrafter"/>
</dbReference>
<dbReference type="EMBL" id="GCKF01043304">
    <property type="protein sequence ID" value="JAG94502.1"/>
    <property type="molecule type" value="Transcribed_RNA"/>
</dbReference>
<dbReference type="SUPFAM" id="SSF56024">
    <property type="entry name" value="Phospholipase D/nuclease"/>
    <property type="match status" value="2"/>
</dbReference>
<dbReference type="SMART" id="SM00155">
    <property type="entry name" value="PLDc"/>
    <property type="match status" value="2"/>
</dbReference>
<evidence type="ECO:0000256" key="3">
    <source>
        <dbReference type="ARBA" id="ARBA00010683"/>
    </source>
</evidence>
<evidence type="ECO:0000256" key="9">
    <source>
        <dbReference type="ARBA" id="ARBA00022963"/>
    </source>
</evidence>
<dbReference type="AlphaFoldDB" id="A0A0D6QSJ5"/>
<keyword evidence="5" id="KW-0479">Metal-binding</keyword>
<keyword evidence="12" id="KW-0812">Transmembrane</keyword>
<sequence>MLPRCHLLSRIMTLWVQILLVMLPYLLRAFCLEKKIEDWFPVLNVNGKVCKGGAALKLSIQYFPIENQALYRFGIGAGPDYAGVPNTYFPLRKGGKVTLYQDAHVPDNLLPRIELDHQVWYEHSKCWQDICEAILQARRLIYITGWSIFDKIQLVRGSNNLRLLHSDFTLGDLLKFKSQEGLRVLLLVWDDPTSRSILGYKTEGLMQTHDEETRRFFKHSSVQVFLCPRQAGKKHSWVKQQEVGTIFTHHQKTVILDTQSAGGRRKITAFLGGLDLCDGRYDNPEHNLFRTLQTVHKDDYHNPTFTAGIDSGGPREPWHDLHCKIDGLAAYDVLMNFEQRWTKAAKRHGLGKLKRTSEDSLLRLERLPDIIGISEVKNFDENDPETWHVQIFRSIDSSSVKGFPKDSKDVEARNLVSGKNVVIDMSIHTAYVEAIRSAQHFIYIENQYFIGSSYNWRSHKDIGANNMIPMELALKIAEKIRAHERFAVYILVPMWPEGIPTSMAMQRILYWQGQTMEMMYETIFKALKEVDLEQRYHPQDYLNFFCLGNREARDGNEAPVTIAPPENTPHARAQKNRRFMIYVHSKGMIVDDEYVIMGSANINQRSMDGSRDTEIAMGAYQPQYTWAKKRDHPHGQVYGYRMSLWAEHLGMLEDCFQHPESLECVRRVREISEYYWKQFSSEIVIEMKGHLMKYPVMVEPSGKVKPLPGSETFPDIGGNILGTLGTPAFVQENLTI</sequence>